<evidence type="ECO:0000256" key="9">
    <source>
        <dbReference type="SAM" id="Coils"/>
    </source>
</evidence>
<accession>A0A0D2AWX8</accession>
<keyword evidence="3" id="KW-0479">Metal-binding</keyword>
<keyword evidence="4" id="KW-0677">Repeat</keyword>
<keyword evidence="6" id="KW-0833">Ubl conjugation pathway</keyword>
<keyword evidence="13" id="KW-1185">Reference proteome</keyword>
<dbReference type="InterPro" id="IPR044066">
    <property type="entry name" value="TRIAD_supradom"/>
</dbReference>
<dbReference type="SUPFAM" id="SSF57850">
    <property type="entry name" value="RING/U-box"/>
    <property type="match status" value="2"/>
</dbReference>
<dbReference type="PANTHER" id="PTHR22770">
    <property type="entry name" value="UBIQUITIN CONJUGATING ENZYME 7 INTERACTING PROTEIN-RELATED"/>
    <property type="match status" value="1"/>
</dbReference>
<keyword evidence="9" id="KW-0175">Coiled coil</keyword>
<dbReference type="STRING" id="253628.A0A0D2AWX8"/>
<dbReference type="InterPro" id="IPR051628">
    <property type="entry name" value="LUBAC_E3_Ligases"/>
</dbReference>
<dbReference type="GeneID" id="27312973"/>
<dbReference type="InterPro" id="IPR036465">
    <property type="entry name" value="vWFA_dom_sf"/>
</dbReference>
<dbReference type="PROSITE" id="PS50089">
    <property type="entry name" value="ZF_RING_2"/>
    <property type="match status" value="1"/>
</dbReference>
<evidence type="ECO:0000256" key="4">
    <source>
        <dbReference type="ARBA" id="ARBA00022737"/>
    </source>
</evidence>
<evidence type="ECO:0000256" key="3">
    <source>
        <dbReference type="ARBA" id="ARBA00022723"/>
    </source>
</evidence>
<dbReference type="SUPFAM" id="SSF53300">
    <property type="entry name" value="vWA-like"/>
    <property type="match status" value="1"/>
</dbReference>
<dbReference type="Gene3D" id="3.40.50.410">
    <property type="entry name" value="von Willebrand factor, type A domain"/>
    <property type="match status" value="1"/>
</dbReference>
<dbReference type="EMBL" id="KN847543">
    <property type="protein sequence ID" value="KIW03679.1"/>
    <property type="molecule type" value="Genomic_DNA"/>
</dbReference>
<evidence type="ECO:0000259" key="11">
    <source>
        <dbReference type="PROSITE" id="PS51873"/>
    </source>
</evidence>
<evidence type="ECO:0000259" key="10">
    <source>
        <dbReference type="PROSITE" id="PS50089"/>
    </source>
</evidence>
<protein>
    <recommendedName>
        <fullName evidence="14">RING-type domain-containing protein</fullName>
    </recommendedName>
</protein>
<dbReference type="Proteomes" id="UP000053259">
    <property type="component" value="Unassembled WGS sequence"/>
</dbReference>
<feature type="domain" description="RING-type" evidence="10">
    <location>
        <begin position="866"/>
        <end position="920"/>
    </location>
</feature>
<dbReference type="OrthoDB" id="10009520at2759"/>
<dbReference type="GO" id="GO:0097039">
    <property type="term" value="P:protein linear polyubiquitination"/>
    <property type="evidence" value="ECO:0007669"/>
    <property type="project" value="TreeGrafter"/>
</dbReference>
<evidence type="ECO:0000256" key="8">
    <source>
        <dbReference type="PROSITE-ProRule" id="PRU00175"/>
    </source>
</evidence>
<feature type="domain" description="RING-type" evidence="11">
    <location>
        <begin position="862"/>
        <end position="1091"/>
    </location>
</feature>
<comment type="pathway">
    <text evidence="1">Protein modification; protein ubiquitination.</text>
</comment>
<organism evidence="12 13">
    <name type="scientific">Verruconis gallopava</name>
    <dbReference type="NCBI Taxonomy" id="253628"/>
    <lineage>
        <taxon>Eukaryota</taxon>
        <taxon>Fungi</taxon>
        <taxon>Dikarya</taxon>
        <taxon>Ascomycota</taxon>
        <taxon>Pezizomycotina</taxon>
        <taxon>Dothideomycetes</taxon>
        <taxon>Pleosporomycetidae</taxon>
        <taxon>Venturiales</taxon>
        <taxon>Sympoventuriaceae</taxon>
        <taxon>Verruconis</taxon>
    </lineage>
</organism>
<dbReference type="GO" id="GO:0008270">
    <property type="term" value="F:zinc ion binding"/>
    <property type="evidence" value="ECO:0007669"/>
    <property type="project" value="UniProtKB-KW"/>
</dbReference>
<dbReference type="Pfam" id="PF26200">
    <property type="entry name" value="Rcat_RNF216"/>
    <property type="match status" value="1"/>
</dbReference>
<evidence type="ECO:0000256" key="1">
    <source>
        <dbReference type="ARBA" id="ARBA00004906"/>
    </source>
</evidence>
<reference evidence="12 13" key="1">
    <citation type="submission" date="2015-01" db="EMBL/GenBank/DDBJ databases">
        <title>The Genome Sequence of Ochroconis gallopava CBS43764.</title>
        <authorList>
            <consortium name="The Broad Institute Genomics Platform"/>
            <person name="Cuomo C."/>
            <person name="de Hoog S."/>
            <person name="Gorbushina A."/>
            <person name="Stielow B."/>
            <person name="Teixiera M."/>
            <person name="Abouelleil A."/>
            <person name="Chapman S.B."/>
            <person name="Priest M."/>
            <person name="Young S.K."/>
            <person name="Wortman J."/>
            <person name="Nusbaum C."/>
            <person name="Birren B."/>
        </authorList>
    </citation>
    <scope>NUCLEOTIDE SEQUENCE [LARGE SCALE GENOMIC DNA]</scope>
    <source>
        <strain evidence="12 13">CBS 43764</strain>
    </source>
</reference>
<evidence type="ECO:0000256" key="6">
    <source>
        <dbReference type="ARBA" id="ARBA00022786"/>
    </source>
</evidence>
<dbReference type="InParanoid" id="A0A0D2AWX8"/>
<dbReference type="GO" id="GO:0043130">
    <property type="term" value="F:ubiquitin binding"/>
    <property type="evidence" value="ECO:0007669"/>
    <property type="project" value="TreeGrafter"/>
</dbReference>
<dbReference type="VEuPathDB" id="FungiDB:PV09_05000"/>
<dbReference type="PANTHER" id="PTHR22770:SF13">
    <property type="entry name" value="RING-TYPE DOMAIN-CONTAINING PROTEIN"/>
    <property type="match status" value="1"/>
</dbReference>
<gene>
    <name evidence="12" type="ORF">PV09_05000</name>
</gene>
<sequence length="1104" mass="124177">MDSQAEAYDLLLLVDATYSMSSYLVALQNSLPKIIQISQLTNCFARIGLLVYRDYSEANRERNGLLESSGWLDETGHSGEASITADELLQKARRLEPIGGGDYPEATKTGLAKAHQLMRADATTILLLYTDAPPHIVVDGNGKDHGSNQVREQHNLLGTRPAFMYTIKAPEFADWVSAANTLRGGDKKAHVFSFLDSTLAASRSQSGYYSYLSSMTHGACFNLTKSDPSSIAETTIDVLLSWMGVEKAGTTSAALPAVLIRYVKGATIKVLKNETDETANDYFWATGPSYAADSRIERNIAQIDVTSEVLKSYMPKKRILVMNFAERYKNDEQYRLVATEQIAKLIENDVAAISLNPVFGSLWRAICNDRQNPKRDYLLNAFSLNVEKVVDENERSRMKAWLEESYDFGAEIAELVESVPTDDRFPCVFLDPTLKHDSSVGEDGGTITDFKRDELLEIGRSCDYRILRRLGKVLTQLTYVNKGEDLPTHIRLADIPLIPLCLGNEKHGYKLFRILLHLIVPGTMLAERPAAVLAALAIKMGMKPLYDAASKLMLSWKDRWNNVEIPETWNTSCLSLLTDADDMWRERCSIDLLTSTDRELFQQLIAYKLAEVNLDTTLIARVGWTPEKTAMPIGPTVICRGCEYPRSVTIMAEKSRNLCGICAANDYGSAEMKERYIHSHVTKEDNSATSAIWVECSSRQCRAQYVLYNPDELRVRPKCFYCRQQKNCPWIECTTCMNRMVWPMEFRTREMRDGKPKSFQCVACSHGQKTIVDQETSAQALINENGSQWLLRNENNTLQAPFNKRSLFWVISTVGPQNFLDNIRVLPGLKQGTALTIKGKQIQNVADIRSQLQSWIDRRQAESVACSLCFSDFHRSKLRRACGRRGCNQEICEDCLKSWYGVNASGHIINPATLNCPFCRRAPTAKTLANHGMGIHAVGNLRKAVEDRGTWIYAWCLRCSAAKQYMERSCARGAPQEIDDFVCEECVNEEYERLRLEEEAARRALEAARREATVEAAAAEQRLRAAARNLAVRARPVKLCPSCNIPSQKTSGCDHLTCVCGAHWCWACGKQFDFRKIYDHLNNVHGGYYTGGDYGHDDDAEDEW</sequence>
<proteinExistence type="predicted"/>
<keyword evidence="7" id="KW-0862">Zinc</keyword>
<feature type="coiled-coil region" evidence="9">
    <location>
        <begin position="984"/>
        <end position="1029"/>
    </location>
</feature>
<evidence type="ECO:0000256" key="2">
    <source>
        <dbReference type="ARBA" id="ARBA00022679"/>
    </source>
</evidence>
<keyword evidence="5 8" id="KW-0863">Zinc-finger</keyword>
<dbReference type="GO" id="GO:0000151">
    <property type="term" value="C:ubiquitin ligase complex"/>
    <property type="evidence" value="ECO:0007669"/>
    <property type="project" value="TreeGrafter"/>
</dbReference>
<dbReference type="RefSeq" id="XP_016213548.1">
    <property type="nucleotide sequence ID" value="XM_016358447.1"/>
</dbReference>
<name>A0A0D2AWX8_9PEZI</name>
<evidence type="ECO:0000313" key="12">
    <source>
        <dbReference type="EMBL" id="KIW03679.1"/>
    </source>
</evidence>
<evidence type="ECO:0008006" key="14">
    <source>
        <dbReference type="Google" id="ProtNLM"/>
    </source>
</evidence>
<dbReference type="PROSITE" id="PS51873">
    <property type="entry name" value="TRIAD"/>
    <property type="match status" value="1"/>
</dbReference>
<dbReference type="GO" id="GO:0043161">
    <property type="term" value="P:proteasome-mediated ubiquitin-dependent protein catabolic process"/>
    <property type="evidence" value="ECO:0007669"/>
    <property type="project" value="TreeGrafter"/>
</dbReference>
<dbReference type="AlphaFoldDB" id="A0A0D2AWX8"/>
<evidence type="ECO:0000256" key="5">
    <source>
        <dbReference type="ARBA" id="ARBA00022771"/>
    </source>
</evidence>
<evidence type="ECO:0000256" key="7">
    <source>
        <dbReference type="ARBA" id="ARBA00022833"/>
    </source>
</evidence>
<dbReference type="InterPro" id="IPR001841">
    <property type="entry name" value="Znf_RING"/>
</dbReference>
<evidence type="ECO:0000313" key="13">
    <source>
        <dbReference type="Proteomes" id="UP000053259"/>
    </source>
</evidence>
<keyword evidence="2" id="KW-0808">Transferase</keyword>
<dbReference type="GO" id="GO:0004842">
    <property type="term" value="F:ubiquitin-protein transferase activity"/>
    <property type="evidence" value="ECO:0007669"/>
    <property type="project" value="TreeGrafter"/>
</dbReference>
<dbReference type="Gene3D" id="1.20.120.1750">
    <property type="match status" value="1"/>
</dbReference>
<dbReference type="HOGENOM" id="CLU_004581_1_0_1"/>